<feature type="compositionally biased region" description="Polar residues" evidence="1">
    <location>
        <begin position="35"/>
        <end position="53"/>
    </location>
</feature>
<evidence type="ECO:0000313" key="3">
    <source>
        <dbReference type="Proteomes" id="UP000606974"/>
    </source>
</evidence>
<accession>A0A8H7E0R8</accession>
<organism evidence="2 3">
    <name type="scientific">Endocarpon pusillum</name>
    <dbReference type="NCBI Taxonomy" id="364733"/>
    <lineage>
        <taxon>Eukaryota</taxon>
        <taxon>Fungi</taxon>
        <taxon>Dikarya</taxon>
        <taxon>Ascomycota</taxon>
        <taxon>Pezizomycotina</taxon>
        <taxon>Eurotiomycetes</taxon>
        <taxon>Chaetothyriomycetidae</taxon>
        <taxon>Verrucariales</taxon>
        <taxon>Verrucariaceae</taxon>
        <taxon>Endocarpon</taxon>
    </lineage>
</organism>
<keyword evidence="3" id="KW-1185">Reference proteome</keyword>
<protein>
    <submittedName>
        <fullName evidence="2">Uncharacterized protein</fullName>
    </submittedName>
</protein>
<feature type="region of interest" description="Disordered" evidence="1">
    <location>
        <begin position="1"/>
        <end position="53"/>
    </location>
</feature>
<gene>
    <name evidence="2" type="ORF">GJ744_006883</name>
</gene>
<name>A0A8H7E0R8_9EURO</name>
<proteinExistence type="predicted"/>
<feature type="compositionally biased region" description="Polar residues" evidence="1">
    <location>
        <begin position="10"/>
        <end position="24"/>
    </location>
</feature>
<dbReference type="AlphaFoldDB" id="A0A8H7E0R8"/>
<reference evidence="2" key="1">
    <citation type="submission" date="2020-02" db="EMBL/GenBank/DDBJ databases">
        <authorList>
            <person name="Palmer J.M."/>
        </authorList>
    </citation>
    <scope>NUCLEOTIDE SEQUENCE</scope>
    <source>
        <strain evidence="2">EPUS1.4</strain>
        <tissue evidence="2">Thallus</tissue>
    </source>
</reference>
<dbReference type="EMBL" id="JAACFV010000316">
    <property type="protein sequence ID" value="KAF7502151.1"/>
    <property type="molecule type" value="Genomic_DNA"/>
</dbReference>
<sequence>MTPRVRFASDMTSTPSLYSVASTSRHPRHLPQTPYPTTRSYTTIRDSSSSLEQISSTPPARLEAHHHEITLLDHRIAEQGGTTSAIARLPHRIQKTKGRISDKDRIEELTRDYKAQLEENNHLKRVNYELNRFREQVVVGFQGLRNALHELSTRVTLSEQELFKY</sequence>
<dbReference type="Proteomes" id="UP000606974">
    <property type="component" value="Unassembled WGS sequence"/>
</dbReference>
<comment type="caution">
    <text evidence="2">The sequence shown here is derived from an EMBL/GenBank/DDBJ whole genome shotgun (WGS) entry which is preliminary data.</text>
</comment>
<evidence type="ECO:0000313" key="2">
    <source>
        <dbReference type="EMBL" id="KAF7502151.1"/>
    </source>
</evidence>
<evidence type="ECO:0000256" key="1">
    <source>
        <dbReference type="SAM" id="MobiDB-lite"/>
    </source>
</evidence>